<accession>A0A9X9ER40</accession>
<proteinExistence type="predicted"/>
<dbReference type="EMBL" id="SZNT01000335">
    <property type="protein sequence ID" value="TKH08778.1"/>
    <property type="molecule type" value="Genomic_DNA"/>
</dbReference>
<sequence length="90" mass="10444">MNEGRDPFVSSLASHLNMRLTRLAEEREIPLERLLDKSVELLLEYMEDNELINYYVKLNNVEAINKNNDSFSKAGRSLRKTSLKTLSYHG</sequence>
<dbReference type="AlphaFoldDB" id="A0A9X9ER40"/>
<name>A0A9X9ER40_9BACI</name>
<gene>
    <name evidence="1" type="ORF">FC678_19315</name>
</gene>
<evidence type="ECO:0000313" key="1">
    <source>
        <dbReference type="EMBL" id="TKH08778.1"/>
    </source>
</evidence>
<evidence type="ECO:0000313" key="2">
    <source>
        <dbReference type="Proteomes" id="UP000309170"/>
    </source>
</evidence>
<comment type="caution">
    <text evidence="1">The sequence shown here is derived from an EMBL/GenBank/DDBJ whole genome shotgun (WGS) entry which is preliminary data.</text>
</comment>
<reference evidence="1 2" key="1">
    <citation type="journal article" date="2019" name="Environ. Microbiol.">
        <title>An active ?-lactamase is a part of an orchestrated cell wall stress resistance network of Bacillus subtilis and related rhizosphere species.</title>
        <authorList>
            <person name="Bucher T."/>
            <person name="Keren-Paz A."/>
            <person name="Hausser J."/>
            <person name="Olender T."/>
            <person name="Cytryn E."/>
            <person name="Kolodkin-Gal I."/>
        </authorList>
    </citation>
    <scope>NUCLEOTIDE SEQUENCE [LARGE SCALE GENOMIC DNA]</scope>
    <source>
        <strain evidence="1 2">I4</strain>
    </source>
</reference>
<protein>
    <submittedName>
        <fullName evidence="1">Uncharacterized protein</fullName>
    </submittedName>
</protein>
<dbReference type="RefSeq" id="WP_137024197.1">
    <property type="nucleotide sequence ID" value="NZ_SZNT01000335.1"/>
</dbReference>
<organism evidence="1 2">
    <name type="scientific">Peribacillus simplex</name>
    <dbReference type="NCBI Taxonomy" id="1478"/>
    <lineage>
        <taxon>Bacteria</taxon>
        <taxon>Bacillati</taxon>
        <taxon>Bacillota</taxon>
        <taxon>Bacilli</taxon>
        <taxon>Bacillales</taxon>
        <taxon>Bacillaceae</taxon>
        <taxon>Peribacillus</taxon>
    </lineage>
</organism>
<dbReference type="Proteomes" id="UP000309170">
    <property type="component" value="Unassembled WGS sequence"/>
</dbReference>